<reference evidence="1 2" key="1">
    <citation type="submission" date="2019-07" db="EMBL/GenBank/DDBJ databases">
        <title>Whole genome shotgun sequence of Skermanella aerolata NBRC 106429.</title>
        <authorList>
            <person name="Hosoyama A."/>
            <person name="Uohara A."/>
            <person name="Ohji S."/>
            <person name="Ichikawa N."/>
        </authorList>
    </citation>
    <scope>NUCLEOTIDE SEQUENCE [LARGE SCALE GENOMIC DNA]</scope>
    <source>
        <strain evidence="1 2">NBRC 106429</strain>
    </source>
</reference>
<name>A0A512DLL5_9PROT</name>
<dbReference type="PROSITE" id="PS51257">
    <property type="entry name" value="PROKAR_LIPOPROTEIN"/>
    <property type="match status" value="1"/>
</dbReference>
<sequence>MNDTANRHRSTIHSRIGGPVLLGAAVIVLASCANPRADEALFAQQAFVGMPKQTLLSCAGVPERSTSVDNLEYFTYTSTRTVSYQSYTPFMGPGRFYGYGYGYPYYGGYAPTYDIRNYSCQATFTLRNGKVERLVYGGPEGIGPSQLAQCQTIVEACLALVPQQTPALSSPAASLPTAPAASVPAR</sequence>
<dbReference type="Proteomes" id="UP000321523">
    <property type="component" value="Unassembled WGS sequence"/>
</dbReference>
<accession>A0A512DLL5</accession>
<keyword evidence="2" id="KW-1185">Reference proteome</keyword>
<dbReference type="AlphaFoldDB" id="A0A512DLL5"/>
<dbReference type="RefSeq" id="WP_063772212.1">
    <property type="nucleotide sequence ID" value="NZ_BJYZ01000006.1"/>
</dbReference>
<gene>
    <name evidence="1" type="ORF">SAE02_15050</name>
</gene>
<evidence type="ECO:0000313" key="1">
    <source>
        <dbReference type="EMBL" id="GEO37357.1"/>
    </source>
</evidence>
<organism evidence="1 2">
    <name type="scientific">Skermanella aerolata</name>
    <dbReference type="NCBI Taxonomy" id="393310"/>
    <lineage>
        <taxon>Bacteria</taxon>
        <taxon>Pseudomonadati</taxon>
        <taxon>Pseudomonadota</taxon>
        <taxon>Alphaproteobacteria</taxon>
        <taxon>Rhodospirillales</taxon>
        <taxon>Azospirillaceae</taxon>
        <taxon>Skermanella</taxon>
    </lineage>
</organism>
<evidence type="ECO:0000313" key="2">
    <source>
        <dbReference type="Proteomes" id="UP000321523"/>
    </source>
</evidence>
<protein>
    <submittedName>
        <fullName evidence="1">Uncharacterized protein</fullName>
    </submittedName>
</protein>
<proteinExistence type="predicted"/>
<dbReference type="EMBL" id="BJYZ01000006">
    <property type="protein sequence ID" value="GEO37357.1"/>
    <property type="molecule type" value="Genomic_DNA"/>
</dbReference>
<comment type="caution">
    <text evidence="1">The sequence shown here is derived from an EMBL/GenBank/DDBJ whole genome shotgun (WGS) entry which is preliminary data.</text>
</comment>